<dbReference type="PANTHER" id="PTHR33529:SF2">
    <property type="entry name" value="LIPOPOLYSACCHARIDE EXPORT SYSTEM PERMEASE PROTEIN LPTG"/>
    <property type="match status" value="1"/>
</dbReference>
<feature type="transmembrane region" description="Helical" evidence="9">
    <location>
        <begin position="301"/>
        <end position="318"/>
    </location>
</feature>
<dbReference type="RefSeq" id="WP_382415796.1">
    <property type="nucleotide sequence ID" value="NZ_JBHRTL010000006.1"/>
</dbReference>
<protein>
    <submittedName>
        <fullName evidence="10">LPS export ABC transporter permease LptG</fullName>
    </submittedName>
</protein>
<gene>
    <name evidence="10" type="primary">lptG</name>
    <name evidence="10" type="ORF">ACFOEB_08380</name>
</gene>
<keyword evidence="5 9" id="KW-0812">Transmembrane</keyword>
<evidence type="ECO:0000256" key="4">
    <source>
        <dbReference type="ARBA" id="ARBA00022475"/>
    </source>
</evidence>
<comment type="subcellular location">
    <subcellularLocation>
        <location evidence="2">Cell membrane</location>
        <topology evidence="2">Multi-pass membrane protein</topology>
    </subcellularLocation>
</comment>
<evidence type="ECO:0000256" key="9">
    <source>
        <dbReference type="SAM" id="Phobius"/>
    </source>
</evidence>
<comment type="similarity">
    <text evidence="3">Belongs to the LptF/LptG family.</text>
</comment>
<evidence type="ECO:0000256" key="5">
    <source>
        <dbReference type="ARBA" id="ARBA00022692"/>
    </source>
</evidence>
<feature type="transmembrane region" description="Helical" evidence="9">
    <location>
        <begin position="63"/>
        <end position="86"/>
    </location>
</feature>
<keyword evidence="4" id="KW-1003">Cell membrane</keyword>
<accession>A0ABV7HRB4</accession>
<dbReference type="NCBIfam" id="TIGR04408">
    <property type="entry name" value="LptG_lptG"/>
    <property type="match status" value="1"/>
</dbReference>
<evidence type="ECO:0000256" key="6">
    <source>
        <dbReference type="ARBA" id="ARBA00022989"/>
    </source>
</evidence>
<reference evidence="11" key="1">
    <citation type="journal article" date="2019" name="Int. J. Syst. Evol. Microbiol.">
        <title>The Global Catalogue of Microorganisms (GCM) 10K type strain sequencing project: providing services to taxonomists for standard genome sequencing and annotation.</title>
        <authorList>
            <consortium name="The Broad Institute Genomics Platform"/>
            <consortium name="The Broad Institute Genome Sequencing Center for Infectious Disease"/>
            <person name="Wu L."/>
            <person name="Ma J."/>
        </authorList>
    </citation>
    <scope>NUCLEOTIDE SEQUENCE [LARGE SCALE GENOMIC DNA]</scope>
    <source>
        <strain evidence="11">KCTC 52141</strain>
    </source>
</reference>
<dbReference type="Pfam" id="PF03739">
    <property type="entry name" value="LptF_LptG"/>
    <property type="match status" value="1"/>
</dbReference>
<comment type="function">
    <text evidence="1">Part of the ABC transporter complex LptBFG involved in the translocation of lipopolysaccharide (LPS) from the inner membrane to the outer membrane.</text>
</comment>
<dbReference type="EMBL" id="JBHRTL010000006">
    <property type="protein sequence ID" value="MFC3155214.1"/>
    <property type="molecule type" value="Genomic_DNA"/>
</dbReference>
<organism evidence="10 11">
    <name type="scientific">Gilvimarinus japonicus</name>
    <dbReference type="NCBI Taxonomy" id="1796469"/>
    <lineage>
        <taxon>Bacteria</taxon>
        <taxon>Pseudomonadati</taxon>
        <taxon>Pseudomonadota</taxon>
        <taxon>Gammaproteobacteria</taxon>
        <taxon>Cellvibrionales</taxon>
        <taxon>Cellvibrionaceae</taxon>
        <taxon>Gilvimarinus</taxon>
    </lineage>
</organism>
<comment type="caution">
    <text evidence="10">The sequence shown here is derived from an EMBL/GenBank/DDBJ whole genome shotgun (WGS) entry which is preliminary data.</text>
</comment>
<evidence type="ECO:0000256" key="1">
    <source>
        <dbReference type="ARBA" id="ARBA00002265"/>
    </source>
</evidence>
<sequence>MLKLNRYVARAVVGAVAMVLLLVLGLDFIGKLIDQLDSLKKDYTFFEALIYILWGLPRSAYEYLPYAVLIGCLIGLGSLAGSSELVVMRAAGVSVGRIVWMVLKPVLLFIFMGIVLGEYVIPYADQVAESRRAIALGYSDEGQTRRGVWHRESDEFIQFNVIQPGGNLRGVSRYRFADGKLEEASFTHHVEYYDGVWHEENVLITNFTGEQLTTQRLPTREWHTELTPELLDIVAVPPEAQSIESLHEYVGYLKEQNLQSSEYNLAFWQKLLQPLATASLVLIAISFVFGPLREVTMGQRIFTGVVFGIGFRLVQSLLGPSSIVFGFPPLVAVLVPIGLCLLFGVVLLRRAA</sequence>
<dbReference type="InterPro" id="IPR005495">
    <property type="entry name" value="LptG/LptF_permease"/>
</dbReference>
<evidence type="ECO:0000313" key="11">
    <source>
        <dbReference type="Proteomes" id="UP001595548"/>
    </source>
</evidence>
<feature type="transmembrane region" description="Helical" evidence="9">
    <location>
        <begin position="330"/>
        <end position="348"/>
    </location>
</feature>
<feature type="transmembrane region" description="Helical" evidence="9">
    <location>
        <begin position="7"/>
        <end position="29"/>
    </location>
</feature>
<dbReference type="PANTHER" id="PTHR33529">
    <property type="entry name" value="SLR0882 PROTEIN-RELATED"/>
    <property type="match status" value="1"/>
</dbReference>
<feature type="transmembrane region" description="Helical" evidence="9">
    <location>
        <begin position="98"/>
        <end position="121"/>
    </location>
</feature>
<evidence type="ECO:0000256" key="8">
    <source>
        <dbReference type="ARBA" id="ARBA00026081"/>
    </source>
</evidence>
<evidence type="ECO:0000256" key="2">
    <source>
        <dbReference type="ARBA" id="ARBA00004651"/>
    </source>
</evidence>
<keyword evidence="7 9" id="KW-0472">Membrane</keyword>
<feature type="transmembrane region" description="Helical" evidence="9">
    <location>
        <begin position="271"/>
        <end position="289"/>
    </location>
</feature>
<dbReference type="InterPro" id="IPR030923">
    <property type="entry name" value="LptG"/>
</dbReference>
<evidence type="ECO:0000256" key="3">
    <source>
        <dbReference type="ARBA" id="ARBA00007725"/>
    </source>
</evidence>
<evidence type="ECO:0000256" key="7">
    <source>
        <dbReference type="ARBA" id="ARBA00023136"/>
    </source>
</evidence>
<evidence type="ECO:0000313" key="10">
    <source>
        <dbReference type="EMBL" id="MFC3155214.1"/>
    </source>
</evidence>
<comment type="subunit">
    <text evidence="8">Component of the lipopolysaccharide transport and assembly complex. The LptBFG transporter is composed of two ATP-binding proteins (LptB) and two transmembrane proteins (LptF and LptG).</text>
</comment>
<keyword evidence="11" id="KW-1185">Reference proteome</keyword>
<name>A0ABV7HRB4_9GAMM</name>
<keyword evidence="6 9" id="KW-1133">Transmembrane helix</keyword>
<proteinExistence type="inferred from homology"/>
<dbReference type="Proteomes" id="UP001595548">
    <property type="component" value="Unassembled WGS sequence"/>
</dbReference>